<evidence type="ECO:0000256" key="1">
    <source>
        <dbReference type="SAM" id="MobiDB-lite"/>
    </source>
</evidence>
<dbReference type="AlphaFoldDB" id="A0A1K1LG16"/>
<evidence type="ECO:0000313" key="3">
    <source>
        <dbReference type="Proteomes" id="UP000186323"/>
    </source>
</evidence>
<name>A0A1K1LG16_9BACT</name>
<accession>A0A1K1LG16</accession>
<organism evidence="2 3">
    <name type="scientific">Desulfovibrio piger</name>
    <dbReference type="NCBI Taxonomy" id="901"/>
    <lineage>
        <taxon>Bacteria</taxon>
        <taxon>Pseudomonadati</taxon>
        <taxon>Thermodesulfobacteriota</taxon>
        <taxon>Desulfovibrionia</taxon>
        <taxon>Desulfovibrionales</taxon>
        <taxon>Desulfovibrionaceae</taxon>
        <taxon>Desulfovibrio</taxon>
    </lineage>
</organism>
<feature type="region of interest" description="Disordered" evidence="1">
    <location>
        <begin position="42"/>
        <end position="65"/>
    </location>
</feature>
<dbReference type="EMBL" id="LT630450">
    <property type="protein sequence ID" value="SFV72398.1"/>
    <property type="molecule type" value="Genomic_DNA"/>
</dbReference>
<protein>
    <submittedName>
        <fullName evidence="2">Uncharacterized protein</fullName>
    </submittedName>
</protein>
<sequence>MSFQYPEFYKFHCKDSDPSHLPGQGPRQNGCPHAVRAGMRQPAGCHARKRTARPASCARPAHGTV</sequence>
<gene>
    <name evidence="2" type="ORF">DESPIGER_0510</name>
</gene>
<dbReference type="KEGG" id="dpg:DESPIGER_0510"/>
<evidence type="ECO:0000313" key="2">
    <source>
        <dbReference type="EMBL" id="SFV72398.1"/>
    </source>
</evidence>
<proteinExistence type="predicted"/>
<dbReference type="Proteomes" id="UP000186323">
    <property type="component" value="Chromosome I"/>
</dbReference>
<reference evidence="3" key="1">
    <citation type="submission" date="2016-10" db="EMBL/GenBank/DDBJ databases">
        <authorList>
            <person name="Wegmann U."/>
        </authorList>
    </citation>
    <scope>NUCLEOTIDE SEQUENCE [LARGE SCALE GENOMIC DNA]</scope>
</reference>
<keyword evidence="3" id="KW-1185">Reference proteome</keyword>